<evidence type="ECO:0000313" key="1">
    <source>
        <dbReference type="EMBL" id="MPM47170.1"/>
    </source>
</evidence>
<gene>
    <name evidence="1" type="ORF">SDC9_93878</name>
</gene>
<dbReference type="AlphaFoldDB" id="A0A645A1U6"/>
<evidence type="ECO:0008006" key="2">
    <source>
        <dbReference type="Google" id="ProtNLM"/>
    </source>
</evidence>
<dbReference type="EMBL" id="VSSQ01011569">
    <property type="protein sequence ID" value="MPM47170.1"/>
    <property type="molecule type" value="Genomic_DNA"/>
</dbReference>
<organism evidence="1">
    <name type="scientific">bioreactor metagenome</name>
    <dbReference type="NCBI Taxonomy" id="1076179"/>
    <lineage>
        <taxon>unclassified sequences</taxon>
        <taxon>metagenomes</taxon>
        <taxon>ecological metagenomes</taxon>
    </lineage>
</organism>
<proteinExistence type="predicted"/>
<comment type="caution">
    <text evidence="1">The sequence shown here is derived from an EMBL/GenBank/DDBJ whole genome shotgun (WGS) entry which is preliminary data.</text>
</comment>
<name>A0A645A1U6_9ZZZZ</name>
<sequence length="411" mass="42924">MAAHARAVVVIAAGEVCHGADVLVATARQAHENGLVLAHLLGQLHRIGESVAGFERGDDAFGAAQVVEGLQRFAVGDAHVLRAADLLQPGMLGADAGVVQARADGVRLGDLAILILQDESAVAVQHARGAALQRRGVLAAIQAFTSGFHADQARLFERDVGVEDAHGIAATAHAGDDGVGLLGGDMLVLEHLGHLREAFRADHALEVAHHHRIRVRASDGADDVEGVVHIGHPVAHGLVERVLERLAARFDGYHRGAQQLHAVDVGALALDVLSAHVDHAFQAVARTDGGRGHAVLARAGLGDHARFAHALGEHGLADHIVDLVRAGVVEVFPLQIDLRAAHFLAGACGVIDGRGAAHEMCELVVEFLLEFGVVLVLRIGLAQLVDGVGQRFAGEGTAVRAEVAQCVRVLV</sequence>
<reference evidence="1" key="1">
    <citation type="submission" date="2019-08" db="EMBL/GenBank/DDBJ databases">
        <authorList>
            <person name="Kucharzyk K."/>
            <person name="Murdoch R.W."/>
            <person name="Higgins S."/>
            <person name="Loffler F."/>
        </authorList>
    </citation>
    <scope>NUCLEOTIDE SEQUENCE</scope>
</reference>
<protein>
    <recommendedName>
        <fullName evidence="2">NAD-specific glutamate dehydrogenase</fullName>
    </recommendedName>
</protein>
<accession>A0A645A1U6</accession>